<dbReference type="AlphaFoldDB" id="A0A812S8Z2"/>
<evidence type="ECO:0000313" key="1">
    <source>
        <dbReference type="EMBL" id="CAE7465838.1"/>
    </source>
</evidence>
<protein>
    <submittedName>
        <fullName evidence="1">Uncharacterized protein</fullName>
    </submittedName>
</protein>
<reference evidence="1" key="1">
    <citation type="submission" date="2021-02" db="EMBL/GenBank/DDBJ databases">
        <authorList>
            <person name="Dougan E. K."/>
            <person name="Rhodes N."/>
            <person name="Thang M."/>
            <person name="Chan C."/>
        </authorList>
    </citation>
    <scope>NUCLEOTIDE SEQUENCE</scope>
</reference>
<keyword evidence="2" id="KW-1185">Reference proteome</keyword>
<proteinExistence type="predicted"/>
<dbReference type="OrthoDB" id="66599at2759"/>
<gene>
    <name evidence="1" type="ORF">SNEC2469_LOCUS13080</name>
</gene>
<dbReference type="EMBL" id="CAJNJA010020838">
    <property type="protein sequence ID" value="CAE7465838.1"/>
    <property type="molecule type" value="Genomic_DNA"/>
</dbReference>
<evidence type="ECO:0000313" key="2">
    <source>
        <dbReference type="Proteomes" id="UP000601435"/>
    </source>
</evidence>
<organism evidence="1 2">
    <name type="scientific">Symbiodinium necroappetens</name>
    <dbReference type="NCBI Taxonomy" id="1628268"/>
    <lineage>
        <taxon>Eukaryota</taxon>
        <taxon>Sar</taxon>
        <taxon>Alveolata</taxon>
        <taxon>Dinophyceae</taxon>
        <taxon>Suessiales</taxon>
        <taxon>Symbiodiniaceae</taxon>
        <taxon>Symbiodinium</taxon>
    </lineage>
</organism>
<feature type="non-terminal residue" evidence="1">
    <location>
        <position position="60"/>
    </location>
</feature>
<accession>A0A812S8Z2</accession>
<comment type="caution">
    <text evidence="1">The sequence shown here is derived from an EMBL/GenBank/DDBJ whole genome shotgun (WGS) entry which is preliminary data.</text>
</comment>
<name>A0A812S8Z2_9DINO</name>
<sequence length="60" mass="6673">MELGVPLNLVPVSDGFQPTVHADAATCSLIRELRDKEDQLIRESKFGEAQKVAQHVQQLD</sequence>
<dbReference type="Proteomes" id="UP000601435">
    <property type="component" value="Unassembled WGS sequence"/>
</dbReference>